<evidence type="ECO:0000313" key="4">
    <source>
        <dbReference type="Proteomes" id="UP000064921"/>
    </source>
</evidence>
<reference evidence="3 4" key="1">
    <citation type="submission" date="2015-10" db="EMBL/GenBank/DDBJ databases">
        <title>The world's first case of liver abscess caused by Pannonibacter phragmitetus.</title>
        <authorList>
            <person name="Ming D."/>
            <person name="Wang M."/>
            <person name="Zhou Y."/>
            <person name="Jiang T."/>
            <person name="Hu S."/>
        </authorList>
    </citation>
    <scope>NUCLEOTIDE SEQUENCE [LARGE SCALE GENOMIC DNA]</scope>
    <source>
        <strain evidence="3 4">31801</strain>
        <plasmid evidence="4">Plasmid p.p-1</plasmid>
    </source>
</reference>
<geneLocation type="plasmid" evidence="3 4">
    <name>p.p-1</name>
</geneLocation>
<dbReference type="GO" id="GO:0005737">
    <property type="term" value="C:cytoplasm"/>
    <property type="evidence" value="ECO:0007669"/>
    <property type="project" value="TreeGrafter"/>
</dbReference>
<keyword evidence="1" id="KW-0560">Oxidoreductase</keyword>
<evidence type="ECO:0000259" key="2">
    <source>
        <dbReference type="Pfam" id="PF01266"/>
    </source>
</evidence>
<keyword evidence="3" id="KW-0614">Plasmid</keyword>
<evidence type="ECO:0000313" key="3">
    <source>
        <dbReference type="EMBL" id="ALV30541.1"/>
    </source>
</evidence>
<feature type="domain" description="FAD dependent oxidoreductase" evidence="2">
    <location>
        <begin position="37"/>
        <end position="390"/>
    </location>
</feature>
<accession>A0A0U3PT86</accession>
<dbReference type="Gene3D" id="3.30.9.10">
    <property type="entry name" value="D-Amino Acid Oxidase, subunit A, domain 2"/>
    <property type="match status" value="1"/>
</dbReference>
<dbReference type="InterPro" id="IPR006076">
    <property type="entry name" value="FAD-dep_OxRdtase"/>
</dbReference>
<dbReference type="SUPFAM" id="SSF51905">
    <property type="entry name" value="FAD/NAD(P)-binding domain"/>
    <property type="match status" value="1"/>
</dbReference>
<dbReference type="GO" id="GO:0016491">
    <property type="term" value="F:oxidoreductase activity"/>
    <property type="evidence" value="ECO:0007669"/>
    <property type="project" value="UniProtKB-KW"/>
</dbReference>
<organism evidence="3 4">
    <name type="scientific">Pannonibacter phragmitetus</name>
    <dbReference type="NCBI Taxonomy" id="121719"/>
    <lineage>
        <taxon>Bacteria</taxon>
        <taxon>Pseudomonadati</taxon>
        <taxon>Pseudomonadota</taxon>
        <taxon>Alphaproteobacteria</taxon>
        <taxon>Hyphomicrobiales</taxon>
        <taxon>Stappiaceae</taxon>
        <taxon>Pannonibacter</taxon>
    </lineage>
</organism>
<protein>
    <submittedName>
        <fullName evidence="3">FAD-dependent oxidoreductase</fullName>
    </submittedName>
</protein>
<dbReference type="PANTHER" id="PTHR13847">
    <property type="entry name" value="SARCOSINE DEHYDROGENASE-RELATED"/>
    <property type="match status" value="1"/>
</dbReference>
<dbReference type="RefSeq" id="WP_058901065.1">
    <property type="nucleotide sequence ID" value="NZ_CP013069.1"/>
</dbReference>
<dbReference type="KEGG" id="pphr:APZ00_25320"/>
<name>A0A0U3PT86_9HYPH</name>
<sequence>MTRNRKALADATIYPFWLDNPAAPETCGHLIGATDADLAIVGGGFTGLWTAILAKQRNPGRDVVLIEAGKIAHGASGRPGGIVSTSVMHGLINAARVFPKDLAALERMGKDNLDGWRKTIEDYGIDADLEWTGEMTVAVDKRHLAEIDEEYALASAHGHTVVKLNREETQAEVNSPLYQGAMWSRERSGTVHPAKLAWGLRRVALELGVRIYEHTPMTGVEDNGGTLTILTHDGRIKAPRVLFATNAWAAGHPHIRRRIVAVRDRVLATEPLTDEQLSRLGWKHRQGVYDTRTQLNYTRLTRDNRIIFGGRVGYYFNDQTDPEADRRIGTYDQLAGYFFKTFPQLEDVRFTHAWSGPIDLSMRLAVHFQRYYGGKGVWAGGYSGFGVTTTRFGAGIGLDILDGHEGPDLDLDFARTLPRPIPPEPLRWIGAKLTMYALDEVDEKGGWRKAWVNLVHKMGFPL</sequence>
<proteinExistence type="predicted"/>
<dbReference type="InterPro" id="IPR036188">
    <property type="entry name" value="FAD/NAD-bd_sf"/>
</dbReference>
<keyword evidence="4" id="KW-1185">Reference proteome</keyword>
<dbReference type="PANTHER" id="PTHR13847:SF281">
    <property type="entry name" value="FAD DEPENDENT OXIDOREDUCTASE DOMAIN-CONTAINING PROTEIN"/>
    <property type="match status" value="1"/>
</dbReference>
<dbReference type="Gene3D" id="3.50.50.60">
    <property type="entry name" value="FAD/NAD(P)-binding domain"/>
    <property type="match status" value="1"/>
</dbReference>
<dbReference type="Proteomes" id="UP000064921">
    <property type="component" value="Plasmid p.p-1"/>
</dbReference>
<gene>
    <name evidence="3" type="ORF">APZ00_25320</name>
</gene>
<dbReference type="Pfam" id="PF01266">
    <property type="entry name" value="DAO"/>
    <property type="match status" value="1"/>
</dbReference>
<dbReference type="EMBL" id="CP013069">
    <property type="protein sequence ID" value="ALV30541.1"/>
    <property type="molecule type" value="Genomic_DNA"/>
</dbReference>
<dbReference type="AlphaFoldDB" id="A0A0U3PT86"/>
<evidence type="ECO:0000256" key="1">
    <source>
        <dbReference type="ARBA" id="ARBA00023002"/>
    </source>
</evidence>